<dbReference type="EMBL" id="WIXP02000006">
    <property type="protein sequence ID" value="KAF6209501.1"/>
    <property type="molecule type" value="Genomic_DNA"/>
</dbReference>
<organism evidence="1 2">
    <name type="scientific">Apolygus lucorum</name>
    <name type="common">Small green plant bug</name>
    <name type="synonym">Lygocoris lucorum</name>
    <dbReference type="NCBI Taxonomy" id="248454"/>
    <lineage>
        <taxon>Eukaryota</taxon>
        <taxon>Metazoa</taxon>
        <taxon>Ecdysozoa</taxon>
        <taxon>Arthropoda</taxon>
        <taxon>Hexapoda</taxon>
        <taxon>Insecta</taxon>
        <taxon>Pterygota</taxon>
        <taxon>Neoptera</taxon>
        <taxon>Paraneoptera</taxon>
        <taxon>Hemiptera</taxon>
        <taxon>Heteroptera</taxon>
        <taxon>Panheteroptera</taxon>
        <taxon>Cimicomorpha</taxon>
        <taxon>Miridae</taxon>
        <taxon>Mirini</taxon>
        <taxon>Apolygus</taxon>
    </lineage>
</organism>
<name>A0A8S9XMI2_APOLU</name>
<accession>A0A8S9XMI2</accession>
<reference evidence="1" key="1">
    <citation type="journal article" date="2021" name="Mol. Ecol. Resour.">
        <title>Apolygus lucorum genome provides insights into omnivorousness and mesophyll feeding.</title>
        <authorList>
            <person name="Liu Y."/>
            <person name="Liu H."/>
            <person name="Wang H."/>
            <person name="Huang T."/>
            <person name="Liu B."/>
            <person name="Yang B."/>
            <person name="Yin L."/>
            <person name="Li B."/>
            <person name="Zhang Y."/>
            <person name="Zhang S."/>
            <person name="Jiang F."/>
            <person name="Zhang X."/>
            <person name="Ren Y."/>
            <person name="Wang B."/>
            <person name="Wang S."/>
            <person name="Lu Y."/>
            <person name="Wu K."/>
            <person name="Fan W."/>
            <person name="Wang G."/>
        </authorList>
    </citation>
    <scope>NUCLEOTIDE SEQUENCE</scope>
    <source>
        <strain evidence="1">12Hb</strain>
    </source>
</reference>
<protein>
    <submittedName>
        <fullName evidence="1">Uncharacterized protein</fullName>
    </submittedName>
</protein>
<evidence type="ECO:0000313" key="2">
    <source>
        <dbReference type="Proteomes" id="UP000466442"/>
    </source>
</evidence>
<proteinExistence type="predicted"/>
<keyword evidence="2" id="KW-1185">Reference proteome</keyword>
<gene>
    <name evidence="1" type="ORF">GE061_015248</name>
</gene>
<dbReference type="Proteomes" id="UP000466442">
    <property type="component" value="Unassembled WGS sequence"/>
</dbReference>
<comment type="caution">
    <text evidence="1">The sequence shown here is derived from an EMBL/GenBank/DDBJ whole genome shotgun (WGS) entry which is preliminary data.</text>
</comment>
<sequence length="118" mass="13340">MDGRTASAYYDETCSISGSRRIWNEASIYSAEIYALWLAVDYLKTIAAVVLPSLEYLTNRAPELRGYRIKSYYLCDEDIRAEFQLQNRLDGEDDLDISEKLISQFGILGLDDSGADPP</sequence>
<dbReference type="AlphaFoldDB" id="A0A8S9XMI2"/>
<dbReference type="OrthoDB" id="8058536at2759"/>
<evidence type="ECO:0000313" key="1">
    <source>
        <dbReference type="EMBL" id="KAF6209501.1"/>
    </source>
</evidence>